<dbReference type="Proteomes" id="UP000829291">
    <property type="component" value="Chromosome 4"/>
</dbReference>
<reference evidence="6" key="1">
    <citation type="submission" date="2025-08" db="UniProtKB">
        <authorList>
            <consortium name="RefSeq"/>
        </authorList>
    </citation>
    <scope>IDENTIFICATION</scope>
    <source>
        <tissue evidence="6">Thorax and Abdomen</tissue>
    </source>
</reference>
<protein>
    <recommendedName>
        <fullName evidence="2">Peroxin-19</fullName>
    </recommendedName>
</protein>
<proteinExistence type="inferred from homology"/>
<dbReference type="Pfam" id="PF04614">
    <property type="entry name" value="Pex19"/>
    <property type="match status" value="1"/>
</dbReference>
<dbReference type="OrthoDB" id="21292at2759"/>
<evidence type="ECO:0000313" key="5">
    <source>
        <dbReference type="Proteomes" id="UP000829291"/>
    </source>
</evidence>
<evidence type="ECO:0000256" key="2">
    <source>
        <dbReference type="ARBA" id="ARBA00029688"/>
    </source>
</evidence>
<feature type="region of interest" description="Disordered" evidence="4">
    <location>
        <begin position="30"/>
        <end position="62"/>
    </location>
</feature>
<evidence type="ECO:0000256" key="1">
    <source>
        <dbReference type="ARBA" id="ARBA00006326"/>
    </source>
</evidence>
<keyword evidence="5" id="KW-1185">Reference proteome</keyword>
<name>A0A6J0BUA4_NEOLC</name>
<organism evidence="6">
    <name type="scientific">Neodiprion lecontei</name>
    <name type="common">Redheaded pine sawfly</name>
    <dbReference type="NCBI Taxonomy" id="441921"/>
    <lineage>
        <taxon>Eukaryota</taxon>
        <taxon>Metazoa</taxon>
        <taxon>Ecdysozoa</taxon>
        <taxon>Arthropoda</taxon>
        <taxon>Hexapoda</taxon>
        <taxon>Insecta</taxon>
        <taxon>Pterygota</taxon>
        <taxon>Neoptera</taxon>
        <taxon>Endopterygota</taxon>
        <taxon>Hymenoptera</taxon>
        <taxon>Tenthredinoidea</taxon>
        <taxon>Diprionidae</taxon>
        <taxon>Diprioninae</taxon>
        <taxon>Neodiprion</taxon>
    </lineage>
</organism>
<evidence type="ECO:0000313" key="6">
    <source>
        <dbReference type="RefSeq" id="XP_015517593.1"/>
    </source>
</evidence>
<dbReference type="AlphaFoldDB" id="A0A6J0BUA4"/>
<dbReference type="Gene3D" id="1.20.120.900">
    <property type="entry name" value="Pex19, mPTS binding domain"/>
    <property type="match status" value="1"/>
</dbReference>
<dbReference type="RefSeq" id="XP_015517593.1">
    <property type="nucleotide sequence ID" value="XM_015662107.2"/>
</dbReference>
<comment type="similarity">
    <text evidence="1">Belongs to the peroxin-19 family.</text>
</comment>
<dbReference type="InterPro" id="IPR006708">
    <property type="entry name" value="Pex19"/>
</dbReference>
<evidence type="ECO:0000256" key="4">
    <source>
        <dbReference type="SAM" id="MobiDB-lite"/>
    </source>
</evidence>
<accession>A0A6J0BUA4</accession>
<dbReference type="PANTHER" id="PTHR12774:SF2">
    <property type="entry name" value="PEROXISOMAL BIOGENESIS FACTOR 19"/>
    <property type="match status" value="1"/>
</dbReference>
<sequence length="292" mass="31921">MSEDKKKSGEPADAELNDLLDSALEDFNQVQSEKPKTDATAVASSAQLEQPDAAAGAEDQWTQDFIKQAADQFEKNLQNLIQNGDDNDLGASFQKMAQTVASAITGEGDLGSESSRSDFQSAISQALKDLSSTSQDLQNPVPGLGEADLAAMFGRTSLEEESGEFPSFMQGMMQSLLSKEVLYPTMKELVDKYPVWLEEKKPTLPAADFERYTEQLNLMQKVCAELENEKEDDSDEVKKARFEKTLALMNQMQNCGQPPEELVGAPALFKCDAEGNPVFPPGVDPPENCCVM</sequence>
<dbReference type="GO" id="GO:0005778">
    <property type="term" value="C:peroxisomal membrane"/>
    <property type="evidence" value="ECO:0007669"/>
    <property type="project" value="TreeGrafter"/>
</dbReference>
<gene>
    <name evidence="6" type="primary">LOC107222659</name>
</gene>
<evidence type="ECO:0000256" key="3">
    <source>
        <dbReference type="SAM" id="Coils"/>
    </source>
</evidence>
<dbReference type="PANTHER" id="PTHR12774">
    <property type="entry name" value="PEROXISOMAL BIOGENESIS FACTOR 19"/>
    <property type="match status" value="1"/>
</dbReference>
<dbReference type="FunCoup" id="A0A6J0BUA4">
    <property type="interactions" value="1983"/>
</dbReference>
<dbReference type="InterPro" id="IPR038322">
    <property type="entry name" value="Pex19_C_sf"/>
</dbReference>
<dbReference type="InParanoid" id="A0A6J0BUA4"/>
<dbReference type="GeneID" id="107222659"/>
<feature type="coiled-coil region" evidence="3">
    <location>
        <begin position="209"/>
        <end position="243"/>
    </location>
</feature>
<dbReference type="CTD" id="5824"/>
<keyword evidence="3" id="KW-0175">Coiled coil</keyword>
<dbReference type="GO" id="GO:0045046">
    <property type="term" value="P:protein import into peroxisome membrane"/>
    <property type="evidence" value="ECO:0007669"/>
    <property type="project" value="TreeGrafter"/>
</dbReference>
<dbReference type="GO" id="GO:0033328">
    <property type="term" value="F:peroxisome membrane targeting sequence binding"/>
    <property type="evidence" value="ECO:0007669"/>
    <property type="project" value="TreeGrafter"/>
</dbReference>
<dbReference type="KEGG" id="nlo:107222659"/>